<evidence type="ECO:0008006" key="5">
    <source>
        <dbReference type="Google" id="ProtNLM"/>
    </source>
</evidence>
<feature type="region of interest" description="Disordered" evidence="1">
    <location>
        <begin position="200"/>
        <end position="220"/>
    </location>
</feature>
<feature type="chain" id="PRO_5046670437" description="Lipoprotein" evidence="2">
    <location>
        <begin position="29"/>
        <end position="220"/>
    </location>
</feature>
<sequence length="220" mass="23038">MSRLARTTNGIFAVVGIAVLADCSPSNSANTASNQPGATTIAKESPLLQWHTFTDPLTGMASKKVEKVVVLERAGQARLVAGCDERGPRTISISFSAADQTPLAVQRVETTRLITSGGSTQNYGPALDGSNTVILDILSPNGKSNPDSYGEVLDSGIPQRVEIPLSDGETPIIDFDNRNPVLVGAFKACPANRSLASHMPNINDAPMIDNGSGASDDHPK</sequence>
<evidence type="ECO:0000256" key="2">
    <source>
        <dbReference type="SAM" id="SignalP"/>
    </source>
</evidence>
<dbReference type="Proteomes" id="UP001419910">
    <property type="component" value="Unassembled WGS sequence"/>
</dbReference>
<protein>
    <recommendedName>
        <fullName evidence="5">Lipoprotein</fullName>
    </recommendedName>
</protein>
<dbReference type="EMBL" id="JBDIME010000006">
    <property type="protein sequence ID" value="MEN2789846.1"/>
    <property type="molecule type" value="Genomic_DNA"/>
</dbReference>
<feature type="signal peptide" evidence="2">
    <location>
        <begin position="1"/>
        <end position="28"/>
    </location>
</feature>
<gene>
    <name evidence="3" type="ORF">ABC974_09430</name>
</gene>
<evidence type="ECO:0000313" key="3">
    <source>
        <dbReference type="EMBL" id="MEN2789846.1"/>
    </source>
</evidence>
<comment type="caution">
    <text evidence="3">The sequence shown here is derived from an EMBL/GenBank/DDBJ whole genome shotgun (WGS) entry which is preliminary data.</text>
</comment>
<keyword evidence="2" id="KW-0732">Signal</keyword>
<evidence type="ECO:0000313" key="4">
    <source>
        <dbReference type="Proteomes" id="UP001419910"/>
    </source>
</evidence>
<organism evidence="3 4">
    <name type="scientific">Sphingomonas oligophenolica</name>
    <dbReference type="NCBI Taxonomy" id="301154"/>
    <lineage>
        <taxon>Bacteria</taxon>
        <taxon>Pseudomonadati</taxon>
        <taxon>Pseudomonadota</taxon>
        <taxon>Alphaproteobacteria</taxon>
        <taxon>Sphingomonadales</taxon>
        <taxon>Sphingomonadaceae</taxon>
        <taxon>Sphingomonas</taxon>
    </lineage>
</organism>
<accession>A0ABU9Y219</accession>
<reference evidence="3 4" key="1">
    <citation type="submission" date="2024-05" db="EMBL/GenBank/DDBJ databases">
        <authorList>
            <person name="Liu Q."/>
            <person name="Xin Y.-H."/>
        </authorList>
    </citation>
    <scope>NUCLEOTIDE SEQUENCE [LARGE SCALE GENOMIC DNA]</scope>
    <source>
        <strain evidence="3 4">CGMCC 1.10181</strain>
    </source>
</reference>
<proteinExistence type="predicted"/>
<dbReference type="RefSeq" id="WP_343891365.1">
    <property type="nucleotide sequence ID" value="NZ_BAAAEH010000040.1"/>
</dbReference>
<evidence type="ECO:0000256" key="1">
    <source>
        <dbReference type="SAM" id="MobiDB-lite"/>
    </source>
</evidence>
<name>A0ABU9Y219_9SPHN</name>
<keyword evidence="4" id="KW-1185">Reference proteome</keyword>